<evidence type="ECO:0000256" key="1">
    <source>
        <dbReference type="ARBA" id="ARBA00006739"/>
    </source>
</evidence>
<dbReference type="CDD" id="cd00761">
    <property type="entry name" value="Glyco_tranf_GTA_type"/>
    <property type="match status" value="1"/>
</dbReference>
<comment type="caution">
    <text evidence="5">The sequence shown here is derived from an EMBL/GenBank/DDBJ whole genome shotgun (WGS) entry which is preliminary data.</text>
</comment>
<accession>A0ABS9CVJ5</accession>
<proteinExistence type="inferred from homology"/>
<dbReference type="EC" id="2.4.-.-" evidence="5"/>
<dbReference type="PANTHER" id="PTHR43179:SF12">
    <property type="entry name" value="GALACTOFURANOSYLTRANSFERASE GLFT2"/>
    <property type="match status" value="1"/>
</dbReference>
<dbReference type="InterPro" id="IPR001173">
    <property type="entry name" value="Glyco_trans_2-like"/>
</dbReference>
<keyword evidence="2 5" id="KW-0328">Glycosyltransferase</keyword>
<keyword evidence="6" id="KW-1185">Reference proteome</keyword>
<protein>
    <submittedName>
        <fullName evidence="5">Glycosyltransferase</fullName>
        <ecNumber evidence="5">2.4.-.-</ecNumber>
    </submittedName>
</protein>
<dbReference type="EMBL" id="JAKGAQ010000001">
    <property type="protein sequence ID" value="MCF2870419.1"/>
    <property type="molecule type" value="Genomic_DNA"/>
</dbReference>
<dbReference type="InterPro" id="IPR029044">
    <property type="entry name" value="Nucleotide-diphossugar_trans"/>
</dbReference>
<evidence type="ECO:0000313" key="6">
    <source>
        <dbReference type="Proteomes" id="UP001200557"/>
    </source>
</evidence>
<evidence type="ECO:0000313" key="5">
    <source>
        <dbReference type="EMBL" id="MCF2870419.1"/>
    </source>
</evidence>
<dbReference type="PANTHER" id="PTHR43179">
    <property type="entry name" value="RHAMNOSYLTRANSFERASE WBBL"/>
    <property type="match status" value="1"/>
</dbReference>
<sequence>MTRTLEICVCTYRRPQVAETLASLMKLVQPDGYAVSVLVIDNDDEPSARDVVERIAQGAPFPLRYVHCPQGNISIARNGALTHSTAQLLAFIDDDEVAPSNWLVHLTQAMKTDQADVVLGPVEAVYPNGAPAWMQRTKIHATMPVWVDDQIITGYTCNVLIDMQSPALRDCRFDLSLGQTGGEDTAFFAKVVAAGGRIAFASDALLHETIPPNRVSFAWLLRRRYRMGQTHGRLVAEGGTSARLWAITMCKVAYCMGAALLQVADTGRRNKAILRGALHVGALSGLAGGVVLRQYGPDFTPK</sequence>
<evidence type="ECO:0000256" key="2">
    <source>
        <dbReference type="ARBA" id="ARBA00022676"/>
    </source>
</evidence>
<dbReference type="Pfam" id="PF00535">
    <property type="entry name" value="Glycos_transf_2"/>
    <property type="match status" value="1"/>
</dbReference>
<gene>
    <name evidence="5" type="ORF">L0664_05010</name>
</gene>
<dbReference type="Gene3D" id="3.90.550.10">
    <property type="entry name" value="Spore Coat Polysaccharide Biosynthesis Protein SpsA, Chain A"/>
    <property type="match status" value="1"/>
</dbReference>
<comment type="similarity">
    <text evidence="1">Belongs to the glycosyltransferase 2 family.</text>
</comment>
<dbReference type="RefSeq" id="WP_235224520.1">
    <property type="nucleotide sequence ID" value="NZ_JAKGAQ010000001.1"/>
</dbReference>
<reference evidence="5 6" key="1">
    <citation type="submission" date="2022-01" db="EMBL/GenBank/DDBJ databases">
        <title>Octadecabacter sp. nov., isolated from a marine alga.</title>
        <authorList>
            <person name="Jin M.S."/>
            <person name="Kim H.M."/>
            <person name="Han D.M."/>
            <person name="Jung J.J."/>
            <person name="Jeon C.O."/>
        </authorList>
    </citation>
    <scope>NUCLEOTIDE SEQUENCE [LARGE SCALE GENOMIC DNA]</scope>
    <source>
        <strain evidence="5 6">G9-8</strain>
    </source>
</reference>
<evidence type="ECO:0000259" key="4">
    <source>
        <dbReference type="Pfam" id="PF00535"/>
    </source>
</evidence>
<dbReference type="SUPFAM" id="SSF53448">
    <property type="entry name" value="Nucleotide-diphospho-sugar transferases"/>
    <property type="match status" value="1"/>
</dbReference>
<name>A0ABS9CVJ5_9RHOB</name>
<feature type="domain" description="Glycosyltransferase 2-like" evidence="4">
    <location>
        <begin position="7"/>
        <end position="137"/>
    </location>
</feature>
<dbReference type="Proteomes" id="UP001200557">
    <property type="component" value="Unassembled WGS sequence"/>
</dbReference>
<keyword evidence="3 5" id="KW-0808">Transferase</keyword>
<evidence type="ECO:0000256" key="3">
    <source>
        <dbReference type="ARBA" id="ARBA00022679"/>
    </source>
</evidence>
<dbReference type="GO" id="GO:0016757">
    <property type="term" value="F:glycosyltransferase activity"/>
    <property type="evidence" value="ECO:0007669"/>
    <property type="project" value="UniProtKB-KW"/>
</dbReference>
<organism evidence="5 6">
    <name type="scientific">Octadecabacter dasysiphoniae</name>
    <dbReference type="NCBI Taxonomy" id="2909341"/>
    <lineage>
        <taxon>Bacteria</taxon>
        <taxon>Pseudomonadati</taxon>
        <taxon>Pseudomonadota</taxon>
        <taxon>Alphaproteobacteria</taxon>
        <taxon>Rhodobacterales</taxon>
        <taxon>Roseobacteraceae</taxon>
        <taxon>Octadecabacter</taxon>
    </lineage>
</organism>